<proteinExistence type="predicted"/>
<comment type="caution">
    <text evidence="1">The sequence shown here is derived from an EMBL/GenBank/DDBJ whole genome shotgun (WGS) entry which is preliminary data.</text>
</comment>
<evidence type="ECO:0000313" key="1">
    <source>
        <dbReference type="EMBL" id="SAK50099.1"/>
    </source>
</evidence>
<keyword evidence="2" id="KW-1185">Reference proteome</keyword>
<protein>
    <submittedName>
        <fullName evidence="1">Uncharacterized protein</fullName>
    </submittedName>
</protein>
<dbReference type="EMBL" id="FCOF02000004">
    <property type="protein sequence ID" value="SAK50099.1"/>
    <property type="molecule type" value="Genomic_DNA"/>
</dbReference>
<dbReference type="RefSeq" id="WP_061123301.1">
    <property type="nucleotide sequence ID" value="NZ_FCOF02000004.1"/>
</dbReference>
<reference evidence="1" key="1">
    <citation type="submission" date="2016-01" db="EMBL/GenBank/DDBJ databases">
        <authorList>
            <person name="Peeters C."/>
        </authorList>
    </citation>
    <scope>NUCLEOTIDE SEQUENCE [LARGE SCALE GENOMIC DNA]</scope>
    <source>
        <strain evidence="1">LMG 29318</strain>
    </source>
</reference>
<name>A0A157ZX85_9BURK</name>
<evidence type="ECO:0000313" key="2">
    <source>
        <dbReference type="Proteomes" id="UP000054870"/>
    </source>
</evidence>
<organism evidence="1 2">
    <name type="scientific">Caballeronia catudaia</name>
    <dbReference type="NCBI Taxonomy" id="1777136"/>
    <lineage>
        <taxon>Bacteria</taxon>
        <taxon>Pseudomonadati</taxon>
        <taxon>Pseudomonadota</taxon>
        <taxon>Betaproteobacteria</taxon>
        <taxon>Burkholderiales</taxon>
        <taxon>Burkholderiaceae</taxon>
        <taxon>Caballeronia</taxon>
    </lineage>
</organism>
<dbReference type="Proteomes" id="UP000054870">
    <property type="component" value="Unassembled WGS sequence"/>
</dbReference>
<sequence length="59" mass="6802">MTTHKKNQTAPRHAGIRCTGQQLDAILRFAEERKLDHQPLHIVVAEFWRYHAHSDAKAA</sequence>
<accession>A0A157ZX85</accession>
<dbReference type="AlphaFoldDB" id="A0A157ZX85"/>
<dbReference type="OrthoDB" id="9133391at2"/>
<gene>
    <name evidence="1" type="ORF">AWB75_01363</name>
</gene>